<dbReference type="EMBL" id="UGOG01000001">
    <property type="protein sequence ID" value="STX63843.1"/>
    <property type="molecule type" value="Genomic_DNA"/>
</dbReference>
<keyword evidence="6 8" id="KW-1133">Transmembrane helix</keyword>
<keyword evidence="4" id="KW-1003">Cell membrane</keyword>
<comment type="subcellular location">
    <subcellularLocation>
        <location evidence="1">Cell membrane</location>
        <topology evidence="1">Multi-pass membrane protein</topology>
    </subcellularLocation>
</comment>
<feature type="transmembrane region" description="Helical" evidence="8">
    <location>
        <begin position="55"/>
        <end position="73"/>
    </location>
</feature>
<dbReference type="GO" id="GO:0022857">
    <property type="term" value="F:transmembrane transporter activity"/>
    <property type="evidence" value="ECO:0007669"/>
    <property type="project" value="InterPro"/>
</dbReference>
<dbReference type="InterPro" id="IPR020846">
    <property type="entry name" value="MFS_dom"/>
</dbReference>
<evidence type="ECO:0000313" key="12">
    <source>
        <dbReference type="Proteomes" id="UP000054985"/>
    </source>
</evidence>
<dbReference type="STRING" id="39962.Lmor_1445"/>
<comment type="similarity">
    <text evidence="2">Belongs to the major facilitator superfamily. EmrB family.</text>
</comment>
<feature type="domain" description="Major facilitator superfamily (MFS) profile" evidence="9">
    <location>
        <begin position="19"/>
        <end position="504"/>
    </location>
</feature>
<protein>
    <submittedName>
        <fullName evidence="11">Multidrug efflux system protein</fullName>
    </submittedName>
</protein>
<keyword evidence="7 8" id="KW-0472">Membrane</keyword>
<evidence type="ECO:0000313" key="10">
    <source>
        <dbReference type="EMBL" id="KTD34912.1"/>
    </source>
</evidence>
<reference evidence="10 12" key="1">
    <citation type="submission" date="2015-11" db="EMBL/GenBank/DDBJ databases">
        <title>Genomic analysis of 38 Legionella species identifies large and diverse effector repertoires.</title>
        <authorList>
            <person name="Burstein D."/>
            <person name="Amaro F."/>
            <person name="Zusman T."/>
            <person name="Lifshitz Z."/>
            <person name="Cohen O."/>
            <person name="Gilbert J.A."/>
            <person name="Pupko T."/>
            <person name="Shuman H.A."/>
            <person name="Segal G."/>
        </authorList>
    </citation>
    <scope>NUCLEOTIDE SEQUENCE [LARGE SCALE GENOMIC DNA]</scope>
    <source>
        <strain evidence="10 12">ATCC 43877</strain>
    </source>
</reference>
<dbReference type="PANTHER" id="PTHR42718">
    <property type="entry name" value="MAJOR FACILITATOR SUPERFAMILY MULTIDRUG TRANSPORTER MFSC"/>
    <property type="match status" value="1"/>
</dbReference>
<evidence type="ECO:0000256" key="4">
    <source>
        <dbReference type="ARBA" id="ARBA00022475"/>
    </source>
</evidence>
<evidence type="ECO:0000259" key="9">
    <source>
        <dbReference type="PROSITE" id="PS50850"/>
    </source>
</evidence>
<dbReference type="Gene3D" id="1.20.1720.10">
    <property type="entry name" value="Multidrug resistance protein D"/>
    <property type="match status" value="1"/>
</dbReference>
<keyword evidence="12" id="KW-1185">Reference proteome</keyword>
<evidence type="ECO:0000313" key="11">
    <source>
        <dbReference type="EMBL" id="STX63843.1"/>
    </source>
</evidence>
<feature type="transmembrane region" description="Helical" evidence="8">
    <location>
        <begin position="85"/>
        <end position="104"/>
    </location>
</feature>
<feature type="transmembrane region" description="Helical" evidence="8">
    <location>
        <begin position="482"/>
        <end position="499"/>
    </location>
</feature>
<keyword evidence="3" id="KW-0813">Transport</keyword>
<dbReference type="PROSITE" id="PS50850">
    <property type="entry name" value="MFS"/>
    <property type="match status" value="1"/>
</dbReference>
<dbReference type="Proteomes" id="UP000054985">
    <property type="component" value="Unassembled WGS sequence"/>
</dbReference>
<sequence>MPNLLKTYHSHAPSRRVFITLFVMLATIMQALDTTIANVALPHMQGGMGATQEQISWVLTSYIVAAAIFMPLTGFLSNKFGRKRMFTWAVVGFTVASMLCGAAQSLNQIVLFRLLQGAFGASLVPMSQSVLLDTYPPKQHGAAMAIWGMGVMIGPILGPSLGGWLTEYYNWRWVFYINLPIGLLAWLGLATFLEENKLTRGTHFDLLGFTFLAVAIGSLQLFLDRGQSLDWLNSNEIVIEGILSLMCLYLFIAHIITAKNPFLDPGMFRDRNFSVGLMFIFIIGIILLATMALLPPYLQSLMGYPIIDIGLVMAPRGIGTMVAMMIVGKLSGKVDSRYQIFFGLVLTSYSLWLMTLFTTDITASTIVYTGIIQGFGLGFIFVPLSTLAFATLPEQYRNDGTPLFSLLRNIGSSIGISIVMTKLAQNIQANHAAFANFITPFNQNLRHAGELGVMNVKTAQGLASLNAEVTRQAATLAYLQDFRFMMWLVLCALPLLFLLKSNVTKTKKHLPGAMPELEM</sequence>
<evidence type="ECO:0000256" key="6">
    <source>
        <dbReference type="ARBA" id="ARBA00022989"/>
    </source>
</evidence>
<dbReference type="RefSeq" id="WP_028383305.1">
    <property type="nucleotide sequence ID" value="NZ_CAAAJG010000022.1"/>
</dbReference>
<proteinExistence type="inferred from homology"/>
<accession>A0A378JYW3</accession>
<evidence type="ECO:0000256" key="5">
    <source>
        <dbReference type="ARBA" id="ARBA00022692"/>
    </source>
</evidence>
<feature type="transmembrane region" description="Helical" evidence="8">
    <location>
        <begin position="365"/>
        <end position="390"/>
    </location>
</feature>
<feature type="transmembrane region" description="Helical" evidence="8">
    <location>
        <begin position="144"/>
        <end position="165"/>
    </location>
</feature>
<dbReference type="EMBL" id="LNYN01000019">
    <property type="protein sequence ID" value="KTD34912.1"/>
    <property type="molecule type" value="Genomic_DNA"/>
</dbReference>
<feature type="transmembrane region" description="Helical" evidence="8">
    <location>
        <begin position="237"/>
        <end position="256"/>
    </location>
</feature>
<reference evidence="11 13" key="2">
    <citation type="submission" date="2018-06" db="EMBL/GenBank/DDBJ databases">
        <authorList>
            <consortium name="Pathogen Informatics"/>
            <person name="Doyle S."/>
        </authorList>
    </citation>
    <scope>NUCLEOTIDE SEQUENCE [LARGE SCALE GENOMIC DNA]</scope>
    <source>
        <strain evidence="11 13">NCTC12239</strain>
    </source>
</reference>
<dbReference type="GO" id="GO:0005886">
    <property type="term" value="C:plasma membrane"/>
    <property type="evidence" value="ECO:0007669"/>
    <property type="project" value="UniProtKB-SubCell"/>
</dbReference>
<dbReference type="AlphaFoldDB" id="A0A378JYW3"/>
<evidence type="ECO:0000256" key="2">
    <source>
        <dbReference type="ARBA" id="ARBA00008537"/>
    </source>
</evidence>
<gene>
    <name evidence="11" type="primary">emrB</name>
    <name evidence="10" type="ORF">Lmor_1445</name>
    <name evidence="11" type="ORF">NCTC12239_02796</name>
</gene>
<evidence type="ECO:0000256" key="3">
    <source>
        <dbReference type="ARBA" id="ARBA00022448"/>
    </source>
</evidence>
<feature type="transmembrane region" description="Helical" evidence="8">
    <location>
        <begin position="204"/>
        <end position="222"/>
    </location>
</feature>
<organism evidence="11 13">
    <name type="scientific">Legionella moravica</name>
    <dbReference type="NCBI Taxonomy" id="39962"/>
    <lineage>
        <taxon>Bacteria</taxon>
        <taxon>Pseudomonadati</taxon>
        <taxon>Pseudomonadota</taxon>
        <taxon>Gammaproteobacteria</taxon>
        <taxon>Legionellales</taxon>
        <taxon>Legionellaceae</taxon>
        <taxon>Legionella</taxon>
    </lineage>
</organism>
<dbReference type="SUPFAM" id="SSF103473">
    <property type="entry name" value="MFS general substrate transporter"/>
    <property type="match status" value="1"/>
</dbReference>
<evidence type="ECO:0000313" key="13">
    <source>
        <dbReference type="Proteomes" id="UP000254040"/>
    </source>
</evidence>
<dbReference type="OrthoDB" id="9812221at2"/>
<dbReference type="PANTHER" id="PTHR42718:SF9">
    <property type="entry name" value="MAJOR FACILITATOR SUPERFAMILY MULTIDRUG TRANSPORTER MFSC"/>
    <property type="match status" value="1"/>
</dbReference>
<name>A0A378JYW3_9GAMM</name>
<feature type="transmembrane region" description="Helical" evidence="8">
    <location>
        <begin position="171"/>
        <end position="192"/>
    </location>
</feature>
<dbReference type="InterPro" id="IPR036259">
    <property type="entry name" value="MFS_trans_sf"/>
</dbReference>
<feature type="transmembrane region" description="Helical" evidence="8">
    <location>
        <begin position="304"/>
        <end position="328"/>
    </location>
</feature>
<evidence type="ECO:0000256" key="8">
    <source>
        <dbReference type="SAM" id="Phobius"/>
    </source>
</evidence>
<dbReference type="Pfam" id="PF07690">
    <property type="entry name" value="MFS_1"/>
    <property type="match status" value="1"/>
</dbReference>
<dbReference type="CDD" id="cd17503">
    <property type="entry name" value="MFS_LmrB_MDR_like"/>
    <property type="match status" value="1"/>
</dbReference>
<feature type="transmembrane region" description="Helical" evidence="8">
    <location>
        <begin position="277"/>
        <end position="298"/>
    </location>
</feature>
<evidence type="ECO:0000256" key="1">
    <source>
        <dbReference type="ARBA" id="ARBA00004651"/>
    </source>
</evidence>
<dbReference type="Proteomes" id="UP000254040">
    <property type="component" value="Unassembled WGS sequence"/>
</dbReference>
<dbReference type="InterPro" id="IPR004638">
    <property type="entry name" value="EmrB-like"/>
</dbReference>
<keyword evidence="5 8" id="KW-0812">Transmembrane</keyword>
<dbReference type="Gene3D" id="1.20.1250.20">
    <property type="entry name" value="MFS general substrate transporter like domains"/>
    <property type="match status" value="1"/>
</dbReference>
<dbReference type="PRINTS" id="PR01036">
    <property type="entry name" value="TCRTETB"/>
</dbReference>
<dbReference type="InterPro" id="IPR011701">
    <property type="entry name" value="MFS"/>
</dbReference>
<dbReference type="NCBIfam" id="TIGR00711">
    <property type="entry name" value="efflux_EmrB"/>
    <property type="match status" value="1"/>
</dbReference>
<feature type="transmembrane region" description="Helical" evidence="8">
    <location>
        <begin position="340"/>
        <end position="359"/>
    </location>
</feature>
<evidence type="ECO:0000256" key="7">
    <source>
        <dbReference type="ARBA" id="ARBA00023136"/>
    </source>
</evidence>